<organism evidence="2 3">
    <name type="scientific">Pinctada imbricata</name>
    <name type="common">Atlantic pearl-oyster</name>
    <name type="synonym">Pinctada martensii</name>
    <dbReference type="NCBI Taxonomy" id="66713"/>
    <lineage>
        <taxon>Eukaryota</taxon>
        <taxon>Metazoa</taxon>
        <taxon>Spiralia</taxon>
        <taxon>Lophotrochozoa</taxon>
        <taxon>Mollusca</taxon>
        <taxon>Bivalvia</taxon>
        <taxon>Autobranchia</taxon>
        <taxon>Pteriomorphia</taxon>
        <taxon>Pterioida</taxon>
        <taxon>Pterioidea</taxon>
        <taxon>Pteriidae</taxon>
        <taxon>Pinctada</taxon>
    </lineage>
</organism>
<dbReference type="EMBL" id="VSWD01000008">
    <property type="protein sequence ID" value="KAK3095054.1"/>
    <property type="molecule type" value="Genomic_DNA"/>
</dbReference>
<dbReference type="Pfam" id="PF00059">
    <property type="entry name" value="Lectin_C"/>
    <property type="match status" value="4"/>
</dbReference>
<dbReference type="PANTHER" id="PTHR22803">
    <property type="entry name" value="MANNOSE, PHOSPHOLIPASE, LECTIN RECEPTOR RELATED"/>
    <property type="match status" value="1"/>
</dbReference>
<dbReference type="Proteomes" id="UP001186944">
    <property type="component" value="Unassembled WGS sequence"/>
</dbReference>
<dbReference type="CDD" id="cd00037">
    <property type="entry name" value="CLECT"/>
    <property type="match status" value="3"/>
</dbReference>
<dbReference type="InterPro" id="IPR050111">
    <property type="entry name" value="C-type_lectin/snaclec_domain"/>
</dbReference>
<feature type="domain" description="C-type lectin" evidence="1">
    <location>
        <begin position="1"/>
        <end position="75"/>
    </location>
</feature>
<gene>
    <name evidence="2" type="ORF">FSP39_009716</name>
</gene>
<dbReference type="InterPro" id="IPR016187">
    <property type="entry name" value="CTDL_fold"/>
</dbReference>
<dbReference type="PROSITE" id="PS50041">
    <property type="entry name" value="C_TYPE_LECTIN_2"/>
    <property type="match status" value="4"/>
</dbReference>
<reference evidence="2" key="1">
    <citation type="submission" date="2019-08" db="EMBL/GenBank/DDBJ databases">
        <title>The improved chromosome-level genome for the pearl oyster Pinctada fucata martensii using PacBio sequencing and Hi-C.</title>
        <authorList>
            <person name="Zheng Z."/>
        </authorList>
    </citation>
    <scope>NUCLEOTIDE SEQUENCE</scope>
    <source>
        <strain evidence="2">ZZ-2019</strain>
        <tissue evidence="2">Adductor muscle</tissue>
    </source>
</reference>
<accession>A0AA89BYE0</accession>
<name>A0AA89BYE0_PINIB</name>
<keyword evidence="3" id="KW-1185">Reference proteome</keyword>
<evidence type="ECO:0000313" key="2">
    <source>
        <dbReference type="EMBL" id="KAK3095054.1"/>
    </source>
</evidence>
<dbReference type="InterPro" id="IPR001304">
    <property type="entry name" value="C-type_lectin-like"/>
</dbReference>
<feature type="domain" description="C-type lectin" evidence="1">
    <location>
        <begin position="89"/>
        <end position="198"/>
    </location>
</feature>
<comment type="caution">
    <text evidence="2">The sequence shown here is derived from an EMBL/GenBank/DDBJ whole genome shotgun (WGS) entry which is preliminary data.</text>
</comment>
<dbReference type="InterPro" id="IPR016186">
    <property type="entry name" value="C-type_lectin-like/link_sf"/>
</dbReference>
<evidence type="ECO:0000313" key="3">
    <source>
        <dbReference type="Proteomes" id="UP001186944"/>
    </source>
</evidence>
<dbReference type="AlphaFoldDB" id="A0AA89BYE0"/>
<feature type="domain" description="C-type lectin" evidence="1">
    <location>
        <begin position="341"/>
        <end position="469"/>
    </location>
</feature>
<dbReference type="SMART" id="SM00034">
    <property type="entry name" value="CLECT"/>
    <property type="match status" value="3"/>
</dbReference>
<protein>
    <recommendedName>
        <fullName evidence="1">C-type lectin domain-containing protein</fullName>
    </recommendedName>
</protein>
<feature type="domain" description="C-type lectin" evidence="1">
    <location>
        <begin position="205"/>
        <end position="322"/>
    </location>
</feature>
<dbReference type="SUPFAM" id="SSF56436">
    <property type="entry name" value="C-type lectin-like"/>
    <property type="match status" value="4"/>
</dbReference>
<proteinExistence type="predicted"/>
<dbReference type="Gene3D" id="3.10.100.10">
    <property type="entry name" value="Mannose-Binding Protein A, subunit A"/>
    <property type="match status" value="4"/>
</dbReference>
<evidence type="ECO:0000259" key="1">
    <source>
        <dbReference type="PROSITE" id="PS50041"/>
    </source>
</evidence>
<sequence length="489" mass="54891">MGITTERWWTSLSDLNHPGTWTWGQSPAAVTALGNSVVWNVEPDDSAHIENCGAMNIQGTISDEKCGEKHGFICELPTSGDCPDGWMSTDTACYLFSDFSDPYSFKTWNKAKVYCSNVIQQAGPTAHLIYLETAAELAYIRRQLPGVNMTSQIWWIGMNDKLHENAWVWGDGTSVNQSNLEISTFYLGDSPSLTQLGCPPNWLRAGHKCYYFNSNKNYTWQSALNLCRQRQGNLINIQSSDEKHWLEFESRRWLGVPFWSGLNFKQDQNLWYWSTGLSANRTLIHWDSEPNDFAGREDCAFIFQDGTFNDFPCFLPAAVACELDSEDAPCPAGWTPSLDEGSSSCYYIGNTTQADIATWYEARDKCKALSAPLDGYLLAVNSADEMAYVSQLIQQKTPTSLGWWTGLNDMKTEGQWVYDTPFNNPIASNVIKWNSEPNNRGGHDYCAVVYYGGRYNDVDCGDTAGYICQMDAYGSSSSKGISCYQLKYP</sequence>